<accession>G5J0H9</accession>
<dbReference type="RefSeq" id="WP_007309522.1">
    <property type="nucleotide sequence ID" value="NZ_AESD01000165.1"/>
</dbReference>
<dbReference type="Proteomes" id="UP000003477">
    <property type="component" value="Unassembled WGS sequence"/>
</dbReference>
<feature type="domain" description="DUF6888" evidence="1">
    <location>
        <begin position="1"/>
        <end position="57"/>
    </location>
</feature>
<dbReference type="GeneID" id="88764882"/>
<gene>
    <name evidence="2" type="ORF">CWATWH0003_1014</name>
</gene>
<proteinExistence type="predicted"/>
<comment type="caution">
    <text evidence="2">The sequence shown here is derived from an EMBL/GenBank/DDBJ whole genome shotgun (WGS) entry which is preliminary data.</text>
</comment>
<dbReference type="PATRIC" id="fig|423471.3.peg.935"/>
<reference evidence="2 3" key="1">
    <citation type="journal article" date="2011" name="Front. Microbiol.">
        <title>Two Strains of Crocosphaera watsonii with Highly Conserved Genomes are Distinguished by Strain-Specific Features.</title>
        <authorList>
            <person name="Bench S.R."/>
            <person name="Ilikchyan I.N."/>
            <person name="Tripp H.J."/>
            <person name="Zehr J.P."/>
        </authorList>
    </citation>
    <scope>NUCLEOTIDE SEQUENCE [LARGE SCALE GENOMIC DNA]</scope>
    <source>
        <strain evidence="2 3">WH 0003</strain>
    </source>
</reference>
<evidence type="ECO:0000313" key="2">
    <source>
        <dbReference type="EMBL" id="EHJ14299.1"/>
    </source>
</evidence>
<protein>
    <recommendedName>
        <fullName evidence="1">DUF6888 domain-containing protein</fullName>
    </recommendedName>
</protein>
<sequence>MPTQIQSLKAVILCQLLSNSFQPIYVFRYDNKYKTIYIQAGASESIAVIINADGEWEFV</sequence>
<dbReference type="Pfam" id="PF21828">
    <property type="entry name" value="DUF6888"/>
    <property type="match status" value="1"/>
</dbReference>
<dbReference type="InterPro" id="IPR054181">
    <property type="entry name" value="DUF6888"/>
</dbReference>
<dbReference type="EMBL" id="AESD01000165">
    <property type="protein sequence ID" value="EHJ14299.1"/>
    <property type="molecule type" value="Genomic_DNA"/>
</dbReference>
<name>G5J0H9_CROWT</name>
<evidence type="ECO:0000313" key="3">
    <source>
        <dbReference type="Proteomes" id="UP000003477"/>
    </source>
</evidence>
<organism evidence="2 3">
    <name type="scientific">Crocosphaera watsonii WH 0003</name>
    <dbReference type="NCBI Taxonomy" id="423471"/>
    <lineage>
        <taxon>Bacteria</taxon>
        <taxon>Bacillati</taxon>
        <taxon>Cyanobacteriota</taxon>
        <taxon>Cyanophyceae</taxon>
        <taxon>Oscillatoriophycideae</taxon>
        <taxon>Chroococcales</taxon>
        <taxon>Aphanothecaceae</taxon>
        <taxon>Crocosphaera</taxon>
    </lineage>
</organism>
<evidence type="ECO:0000259" key="1">
    <source>
        <dbReference type="Pfam" id="PF21828"/>
    </source>
</evidence>
<dbReference type="AlphaFoldDB" id="G5J0H9"/>